<proteinExistence type="predicted"/>
<dbReference type="Proteomes" id="UP000729402">
    <property type="component" value="Unassembled WGS sequence"/>
</dbReference>
<evidence type="ECO:0000313" key="2">
    <source>
        <dbReference type="Proteomes" id="UP000729402"/>
    </source>
</evidence>
<gene>
    <name evidence="1" type="ORF">GUJ93_ZPchr0006g41725</name>
</gene>
<dbReference type="EMBL" id="JAAALK010000283">
    <property type="protein sequence ID" value="KAG8073517.1"/>
    <property type="molecule type" value="Genomic_DNA"/>
</dbReference>
<comment type="caution">
    <text evidence="1">The sequence shown here is derived from an EMBL/GenBank/DDBJ whole genome shotgun (WGS) entry which is preliminary data.</text>
</comment>
<dbReference type="AlphaFoldDB" id="A0A8J5VJJ1"/>
<protein>
    <submittedName>
        <fullName evidence="1">Uncharacterized protein</fullName>
    </submittedName>
</protein>
<accession>A0A8J5VJJ1</accession>
<keyword evidence="2" id="KW-1185">Reference proteome</keyword>
<sequence length="104" mass="11855">MHLPPSRRRSWLPSASSSLPLAAIARAPLQFARLERRRSPQDYRREVKRGHRNLICCFNPSDLLHCTAVSWNLEPTARRRSRPAAGQYGSWGETSPWVEFAGSL</sequence>
<organism evidence="1 2">
    <name type="scientific">Zizania palustris</name>
    <name type="common">Northern wild rice</name>
    <dbReference type="NCBI Taxonomy" id="103762"/>
    <lineage>
        <taxon>Eukaryota</taxon>
        <taxon>Viridiplantae</taxon>
        <taxon>Streptophyta</taxon>
        <taxon>Embryophyta</taxon>
        <taxon>Tracheophyta</taxon>
        <taxon>Spermatophyta</taxon>
        <taxon>Magnoliopsida</taxon>
        <taxon>Liliopsida</taxon>
        <taxon>Poales</taxon>
        <taxon>Poaceae</taxon>
        <taxon>BOP clade</taxon>
        <taxon>Oryzoideae</taxon>
        <taxon>Oryzeae</taxon>
        <taxon>Zizaniinae</taxon>
        <taxon>Zizania</taxon>
    </lineage>
</organism>
<reference evidence="1" key="1">
    <citation type="journal article" date="2021" name="bioRxiv">
        <title>Whole Genome Assembly and Annotation of Northern Wild Rice, Zizania palustris L., Supports a Whole Genome Duplication in the Zizania Genus.</title>
        <authorList>
            <person name="Haas M."/>
            <person name="Kono T."/>
            <person name="Macchietto M."/>
            <person name="Millas R."/>
            <person name="McGilp L."/>
            <person name="Shao M."/>
            <person name="Duquette J."/>
            <person name="Hirsch C.N."/>
            <person name="Kimball J."/>
        </authorList>
    </citation>
    <scope>NUCLEOTIDE SEQUENCE</scope>
    <source>
        <tissue evidence="1">Fresh leaf tissue</tissue>
    </source>
</reference>
<name>A0A8J5VJJ1_ZIZPA</name>
<evidence type="ECO:0000313" key="1">
    <source>
        <dbReference type="EMBL" id="KAG8073517.1"/>
    </source>
</evidence>
<reference evidence="1" key="2">
    <citation type="submission" date="2021-02" db="EMBL/GenBank/DDBJ databases">
        <authorList>
            <person name="Kimball J.A."/>
            <person name="Haas M.W."/>
            <person name="Macchietto M."/>
            <person name="Kono T."/>
            <person name="Duquette J."/>
            <person name="Shao M."/>
        </authorList>
    </citation>
    <scope>NUCLEOTIDE SEQUENCE</scope>
    <source>
        <tissue evidence="1">Fresh leaf tissue</tissue>
    </source>
</reference>